<dbReference type="Proteomes" id="UP001465755">
    <property type="component" value="Unassembled WGS sequence"/>
</dbReference>
<dbReference type="PANTHER" id="PTHR10763:SF26">
    <property type="entry name" value="CELL DIVISION CONTROL PROTEIN 6 HOMOLOG"/>
    <property type="match status" value="1"/>
</dbReference>
<reference evidence="5 6" key="1">
    <citation type="journal article" date="2024" name="Nat. Commun.">
        <title>Phylogenomics reveals the evolutionary origins of lichenization in chlorophyte algae.</title>
        <authorList>
            <person name="Puginier C."/>
            <person name="Libourel C."/>
            <person name="Otte J."/>
            <person name="Skaloud P."/>
            <person name="Haon M."/>
            <person name="Grisel S."/>
            <person name="Petersen M."/>
            <person name="Berrin J.G."/>
            <person name="Delaux P.M."/>
            <person name="Dal Grande F."/>
            <person name="Keller J."/>
        </authorList>
    </citation>
    <scope>NUCLEOTIDE SEQUENCE [LARGE SCALE GENOMIC DNA]</scope>
    <source>
        <strain evidence="5 6">SAG 2036</strain>
    </source>
</reference>
<dbReference type="Pfam" id="PF13191">
    <property type="entry name" value="AAA_16"/>
    <property type="match status" value="1"/>
</dbReference>
<dbReference type="GO" id="GO:0003688">
    <property type="term" value="F:DNA replication origin binding"/>
    <property type="evidence" value="ECO:0007669"/>
    <property type="project" value="TreeGrafter"/>
</dbReference>
<feature type="region of interest" description="Disordered" evidence="2">
    <location>
        <begin position="299"/>
        <end position="337"/>
    </location>
</feature>
<evidence type="ECO:0000256" key="2">
    <source>
        <dbReference type="SAM" id="MobiDB-lite"/>
    </source>
</evidence>
<evidence type="ECO:0000259" key="4">
    <source>
        <dbReference type="Pfam" id="PF13191"/>
    </source>
</evidence>
<evidence type="ECO:0000259" key="3">
    <source>
        <dbReference type="Pfam" id="PF09079"/>
    </source>
</evidence>
<dbReference type="InterPro" id="IPR027417">
    <property type="entry name" value="P-loop_NTPase"/>
</dbReference>
<dbReference type="GO" id="GO:0033314">
    <property type="term" value="P:mitotic DNA replication checkpoint signaling"/>
    <property type="evidence" value="ECO:0007669"/>
    <property type="project" value="TreeGrafter"/>
</dbReference>
<dbReference type="GO" id="GO:0005634">
    <property type="term" value="C:nucleus"/>
    <property type="evidence" value="ECO:0007669"/>
    <property type="project" value="TreeGrafter"/>
</dbReference>
<dbReference type="Gene3D" id="1.10.8.60">
    <property type="match status" value="1"/>
</dbReference>
<proteinExistence type="predicted"/>
<dbReference type="InterPro" id="IPR050311">
    <property type="entry name" value="ORC1/CDC6"/>
</dbReference>
<feature type="region of interest" description="Disordered" evidence="2">
    <location>
        <begin position="563"/>
        <end position="613"/>
    </location>
</feature>
<comment type="caution">
    <text evidence="5">The sequence shown here is derived from an EMBL/GenBank/DDBJ whole genome shotgun (WGS) entry which is preliminary data.</text>
</comment>
<dbReference type="Gene3D" id="3.40.50.300">
    <property type="entry name" value="P-loop containing nucleotide triphosphate hydrolases"/>
    <property type="match status" value="1"/>
</dbReference>
<dbReference type="EMBL" id="JALJOQ010000057">
    <property type="protein sequence ID" value="KAK9803690.1"/>
    <property type="molecule type" value="Genomic_DNA"/>
</dbReference>
<dbReference type="InterPro" id="IPR015163">
    <property type="entry name" value="Cdc6_C"/>
</dbReference>
<evidence type="ECO:0000256" key="1">
    <source>
        <dbReference type="ARBA" id="ARBA00022705"/>
    </source>
</evidence>
<feature type="domain" description="Cdc6 C-terminal" evidence="3">
    <location>
        <begin position="622"/>
        <end position="683"/>
    </location>
</feature>
<dbReference type="InterPro" id="IPR036388">
    <property type="entry name" value="WH-like_DNA-bd_sf"/>
</dbReference>
<sequence>MPLGEARPRQHIYLGNSFRSVATWLDLWGFSASQAQASTVLSGFNNFGTLTSPRFASETQQSSGAAPGFREASTWKGGTEELFQAALDCYVLQDLCTAFLNYLKGQLRASIQMMEADLAAWNTKKRPSHKAAFVFWDEGKGFQSYRALKDNPYHAKLGMQLSPVVESVAQPEHDPDWFNPKDLSKVRAAKSALHVSAAATLRGDPPCRIEQAQELHTTIRDGLASQQGCSIYVSGTPGSGKSLTVDSIVRQCASDAPSGGSTGGKADTLTLSVNCMSLSQPSAIFEHLLEKLEASAGQDCSHSAGSARERLKQQLTRPQQTPRSSSKRGRGRKTLSASVRRRQCMVVVVLDEVDRLIAQDQAVLVELLLLPQAPSSRLILIGIANSIDLTERCLPQLAALGAKPRLIAFPSYTAEQIGKLLLLRQASLPGPALQESALSMCARMVASRSGDMRRALEICVAAIDHLVDDVAAEEQDQREGHGQAKDCSGRLVRLAQMSRAISRSQGGSGASSAAAATIAGLPPQQQLVLCALLICLDPGRPSATALPSTPAKTPLKQRQVAAAWPSPMTPGKHKLSATITSPYHTPKKARRDGSGKMTPLAKGLGTPSKGTPGKGLAAAQHCLMGQLQDEYATVMQQVSMRPLGSMEFSATCSTLADLGLINMSTGAQGERFRRITLQAPRTDALLGLKNSRIAQDALSYASQQPQKGLLGSPPPSKLKMAVSAG</sequence>
<dbReference type="InterPro" id="IPR041664">
    <property type="entry name" value="AAA_16"/>
</dbReference>
<evidence type="ECO:0000313" key="6">
    <source>
        <dbReference type="Proteomes" id="UP001465755"/>
    </source>
</evidence>
<feature type="region of interest" description="Disordered" evidence="2">
    <location>
        <begin position="703"/>
        <end position="725"/>
    </location>
</feature>
<dbReference type="SUPFAM" id="SSF52540">
    <property type="entry name" value="P-loop containing nucleoside triphosphate hydrolases"/>
    <property type="match status" value="1"/>
</dbReference>
<dbReference type="Pfam" id="PF09079">
    <property type="entry name" value="WHD_Cdc6"/>
    <property type="match status" value="1"/>
</dbReference>
<feature type="compositionally biased region" description="Polar residues" evidence="2">
    <location>
        <begin position="313"/>
        <end position="322"/>
    </location>
</feature>
<name>A0AAW1P5E7_9CHLO</name>
<accession>A0AAW1P5E7</accession>
<feature type="domain" description="Orc1-like AAA ATPase" evidence="4">
    <location>
        <begin position="206"/>
        <end position="380"/>
    </location>
</feature>
<evidence type="ECO:0000313" key="5">
    <source>
        <dbReference type="EMBL" id="KAK9803690.1"/>
    </source>
</evidence>
<organism evidence="5 6">
    <name type="scientific">Symbiochloris irregularis</name>
    <dbReference type="NCBI Taxonomy" id="706552"/>
    <lineage>
        <taxon>Eukaryota</taxon>
        <taxon>Viridiplantae</taxon>
        <taxon>Chlorophyta</taxon>
        <taxon>core chlorophytes</taxon>
        <taxon>Trebouxiophyceae</taxon>
        <taxon>Trebouxiales</taxon>
        <taxon>Trebouxiaceae</taxon>
        <taxon>Symbiochloris</taxon>
    </lineage>
</organism>
<dbReference type="PANTHER" id="PTHR10763">
    <property type="entry name" value="CELL DIVISION CONTROL PROTEIN 6-RELATED"/>
    <property type="match status" value="1"/>
</dbReference>
<protein>
    <submittedName>
        <fullName evidence="5">Uncharacterized protein</fullName>
    </submittedName>
</protein>
<feature type="compositionally biased region" description="Basic residues" evidence="2">
    <location>
        <begin position="325"/>
        <end position="337"/>
    </location>
</feature>
<dbReference type="AlphaFoldDB" id="A0AAW1P5E7"/>
<keyword evidence="6" id="KW-1185">Reference proteome</keyword>
<gene>
    <name evidence="5" type="ORF">WJX73_000512</name>
</gene>
<keyword evidence="1" id="KW-0235">DNA replication</keyword>
<dbReference type="GO" id="GO:0006270">
    <property type="term" value="P:DNA replication initiation"/>
    <property type="evidence" value="ECO:0007669"/>
    <property type="project" value="TreeGrafter"/>
</dbReference>
<dbReference type="Gene3D" id="1.10.10.10">
    <property type="entry name" value="Winged helix-like DNA-binding domain superfamily/Winged helix DNA-binding domain"/>
    <property type="match status" value="1"/>
</dbReference>